<proteinExistence type="predicted"/>
<sequence>MSSSPTPRPEPVATNAFERASLPLTRFIAQLPPLVPIVVVFLLVIVGAFLGPWGAIPLGLVVLFLLWMLALSWPRLTTSEVLMRAAVIVLVLGSGGDQALPTLTELTTILITSENRSHEVQPHRPWPSRPPPSPSPAAGSADTGSSDGRLSIATSFYPLEYATQQVGGDHVDVTNLTQPGAEPHDLELTPKQILQTTKADALVYLSGFQPSVDDAAKEGDGTAFDVSPFARLDLKPADEQDHGGEEEDHAGHDHGSVDPHFWLDPTRYADVVDAIADHPATIDPTNAADYRANATAFTGKLGTLDKDLKAGLSDCRSTDLVTAHAAFGYFADRYGFHRESVSGLSPGAEPSPTALADLIALVKRDKITTVYAETPVPADVAKTLARDSGATVAVLDPIEGLTDASAGSDYLEVMRSNPATVRKGQGCR</sequence>
<protein>
    <submittedName>
        <fullName evidence="1">Metal ABC transporter substrate-binding protein</fullName>
    </submittedName>
</protein>
<accession>A0AC61U1I3</accession>
<reference evidence="1" key="1">
    <citation type="submission" date="2021-11" db="EMBL/GenBank/DDBJ databases">
        <title>Study of the species diversity of bacterial strains isolated from a unique natural object - Shulgan-Tash cave (Bashkiria).</title>
        <authorList>
            <person name="Sazanova A.L."/>
            <person name="Chirak E.R."/>
            <person name="Safronova V.I."/>
        </authorList>
    </citation>
    <scope>NUCLEOTIDE SEQUENCE</scope>
    <source>
        <strain evidence="1">P1</strain>
    </source>
</reference>
<name>A0AC61U1I3_9MICO</name>
<dbReference type="Proteomes" id="UP001059663">
    <property type="component" value="Chromosome"/>
</dbReference>
<gene>
    <name evidence="1" type="ORF">LP422_12910</name>
</gene>
<evidence type="ECO:0000313" key="2">
    <source>
        <dbReference type="Proteomes" id="UP001059663"/>
    </source>
</evidence>
<organism evidence="1 2">
    <name type="scientific">Janibacter limosus</name>
    <dbReference type="NCBI Taxonomy" id="53458"/>
    <lineage>
        <taxon>Bacteria</taxon>
        <taxon>Bacillati</taxon>
        <taxon>Actinomycetota</taxon>
        <taxon>Actinomycetes</taxon>
        <taxon>Micrococcales</taxon>
        <taxon>Intrasporangiaceae</taxon>
        <taxon>Janibacter</taxon>
    </lineage>
</organism>
<evidence type="ECO:0000313" key="1">
    <source>
        <dbReference type="EMBL" id="UUZ43728.1"/>
    </source>
</evidence>
<dbReference type="EMBL" id="CP087977">
    <property type="protein sequence ID" value="UUZ43728.1"/>
    <property type="molecule type" value="Genomic_DNA"/>
</dbReference>